<evidence type="ECO:0000313" key="1">
    <source>
        <dbReference type="EMBL" id="QUE53321.1"/>
    </source>
</evidence>
<dbReference type="AlphaFoldDB" id="A0A975PHJ9"/>
<accession>A0A975PHJ9</accession>
<keyword evidence="2" id="KW-1185">Reference proteome</keyword>
<gene>
    <name evidence="1" type="ORF">KBB96_15585</name>
</gene>
<sequence length="70" mass="8191">MGLRLQQDQVWQKDGRFLRITTLERLAVEYKEMADLETKEGTRHVLTKKEFCRMLKGAVLLPPKSKDSVE</sequence>
<name>A0A975PHJ9_9BACT</name>
<dbReference type="Proteomes" id="UP000676169">
    <property type="component" value="Chromosome"/>
</dbReference>
<proteinExistence type="predicted"/>
<reference evidence="1" key="1">
    <citation type="submission" date="2021-04" db="EMBL/GenBank/DDBJ databases">
        <title>Luteolibacter sp. 32A isolated from the skin of an Anderson's salamander (Ambystoma andersonii).</title>
        <authorList>
            <person name="Spergser J."/>
            <person name="Busse H.-J."/>
        </authorList>
    </citation>
    <scope>NUCLEOTIDE SEQUENCE</scope>
    <source>
        <strain evidence="1">32A</strain>
    </source>
</reference>
<dbReference type="KEGG" id="lamb:KBB96_15585"/>
<protein>
    <submittedName>
        <fullName evidence="1">Uncharacterized protein</fullName>
    </submittedName>
</protein>
<organism evidence="1 2">
    <name type="scientific">Luteolibacter ambystomatis</name>
    <dbReference type="NCBI Taxonomy" id="2824561"/>
    <lineage>
        <taxon>Bacteria</taxon>
        <taxon>Pseudomonadati</taxon>
        <taxon>Verrucomicrobiota</taxon>
        <taxon>Verrucomicrobiia</taxon>
        <taxon>Verrucomicrobiales</taxon>
        <taxon>Verrucomicrobiaceae</taxon>
        <taxon>Luteolibacter</taxon>
    </lineage>
</organism>
<dbReference type="EMBL" id="CP073100">
    <property type="protein sequence ID" value="QUE53321.1"/>
    <property type="molecule type" value="Genomic_DNA"/>
</dbReference>
<evidence type="ECO:0000313" key="2">
    <source>
        <dbReference type="Proteomes" id="UP000676169"/>
    </source>
</evidence>